<evidence type="ECO:0000256" key="1">
    <source>
        <dbReference type="ARBA" id="ARBA00001462"/>
    </source>
</evidence>
<keyword evidence="7" id="KW-0326">Glycosidase</keyword>
<evidence type="ECO:0000313" key="10">
    <source>
        <dbReference type="EMBL" id="KHL26236.1"/>
    </source>
</evidence>
<dbReference type="Pfam" id="PF06964">
    <property type="entry name" value="Alpha-L-AF_C"/>
    <property type="match status" value="1"/>
</dbReference>
<evidence type="ECO:0000256" key="2">
    <source>
        <dbReference type="ARBA" id="ARBA00007186"/>
    </source>
</evidence>
<evidence type="ECO:0000256" key="8">
    <source>
        <dbReference type="SAM" id="SignalP"/>
    </source>
</evidence>
<dbReference type="GO" id="GO:0046556">
    <property type="term" value="F:alpha-L-arabinofuranosidase activity"/>
    <property type="evidence" value="ECO:0007669"/>
    <property type="project" value="UniProtKB-EC"/>
</dbReference>
<dbReference type="OrthoDB" id="9758333at2"/>
<dbReference type="InterPro" id="IPR017853">
    <property type="entry name" value="GH"/>
</dbReference>
<name>A0A0B2C2Q2_9SPHN</name>
<dbReference type="GO" id="GO:0000272">
    <property type="term" value="P:polysaccharide catabolic process"/>
    <property type="evidence" value="ECO:0007669"/>
    <property type="project" value="TreeGrafter"/>
</dbReference>
<dbReference type="SUPFAM" id="SSF51011">
    <property type="entry name" value="Glycosyl hydrolase domain"/>
    <property type="match status" value="1"/>
</dbReference>
<comment type="subunit">
    <text evidence="3">Homohexamer; trimer of dimers.</text>
</comment>
<evidence type="ECO:0000259" key="9">
    <source>
        <dbReference type="SMART" id="SM00813"/>
    </source>
</evidence>
<dbReference type="InterPro" id="IPR055235">
    <property type="entry name" value="ASD1_cat"/>
</dbReference>
<comment type="similarity">
    <text evidence="2">Belongs to the glycosyl hydrolase 51 family.</text>
</comment>
<sequence length="529" mass="57725">MLKVCRRLATALLLATAPVAVAHAQDAQRPVMAPVPAQGTAAITVRADTPGPVYDKRIFTQFAEHLGTGIYGGLWVGNDRAIPSTRGFRNDVLAALRELRVPVVRWPGGCFADEYHWREGIGPRRDRPVKINTHWGGVEEPNTVGTHEFMDLVELLGAEAYVAGNVGNGTPQEMAEWIEYMTSPAGSLAEERARNGHPEPWAVPYFGVGNELWGCGGNMRPEYAADLTRRYATFIKAPQGTRIIKIAAGANNDDANWTEVLIREASRQIDALSLHYYTVPGGWPPRASATQFGEDKWALTLAAANRMDELITQHTDVMDKYDPEKRIWLAVDEWGTWYAGDPGTNPGFLRQQNTLRDALVAAIHLNIFAKHADRVKMTAIAQMVNVLQAMILTDGPKMVLTPTYHVFHMYRDYMDGTVLPVEIQSPYYNAGPSTLPTVSASAVRGKDGVVHVGLTNADPDQPSTVTIRMQGVTPGAVSGMVLTADEMTALNTFDAPEAVQPATFNGATVQGDTLTVTLPAKSVVMLDLR</sequence>
<evidence type="ECO:0000256" key="3">
    <source>
        <dbReference type="ARBA" id="ARBA00011165"/>
    </source>
</evidence>
<comment type="catalytic activity">
    <reaction evidence="1">
        <text>Hydrolysis of terminal non-reducing alpha-L-arabinofuranoside residues in alpha-L-arabinosides.</text>
        <dbReference type="EC" id="3.2.1.55"/>
    </reaction>
</comment>
<evidence type="ECO:0000256" key="4">
    <source>
        <dbReference type="ARBA" id="ARBA00012670"/>
    </source>
</evidence>
<dbReference type="PANTHER" id="PTHR43576:SF2">
    <property type="entry name" value="INTRACELLULAR EXO-ALPHA-L-ARABINOFURANOSIDASE 2"/>
    <property type="match status" value="1"/>
</dbReference>
<dbReference type="SMART" id="SM00813">
    <property type="entry name" value="Alpha-L-AF_C"/>
    <property type="match status" value="1"/>
</dbReference>
<dbReference type="STRING" id="1572751.PK98_07090"/>
<organism evidence="10 11">
    <name type="scientific">Croceibacterium mercuriale</name>
    <dbReference type="NCBI Taxonomy" id="1572751"/>
    <lineage>
        <taxon>Bacteria</taxon>
        <taxon>Pseudomonadati</taxon>
        <taxon>Pseudomonadota</taxon>
        <taxon>Alphaproteobacteria</taxon>
        <taxon>Sphingomonadales</taxon>
        <taxon>Erythrobacteraceae</taxon>
        <taxon>Croceibacterium</taxon>
    </lineage>
</organism>
<feature type="signal peptide" evidence="8">
    <location>
        <begin position="1"/>
        <end position="24"/>
    </location>
</feature>
<keyword evidence="5" id="KW-0378">Hydrolase</keyword>
<evidence type="ECO:0000256" key="7">
    <source>
        <dbReference type="ARBA" id="ARBA00023295"/>
    </source>
</evidence>
<dbReference type="EC" id="3.2.1.55" evidence="4"/>
<dbReference type="Pfam" id="PF22848">
    <property type="entry name" value="ASD1_dom"/>
    <property type="match status" value="1"/>
</dbReference>
<keyword evidence="6" id="KW-0119">Carbohydrate metabolism</keyword>
<dbReference type="SUPFAM" id="SSF51445">
    <property type="entry name" value="(Trans)glycosidases"/>
    <property type="match status" value="1"/>
</dbReference>
<evidence type="ECO:0000256" key="5">
    <source>
        <dbReference type="ARBA" id="ARBA00022801"/>
    </source>
</evidence>
<reference evidence="10 11" key="1">
    <citation type="submission" date="2014-11" db="EMBL/GenBank/DDBJ databases">
        <title>Draft genome sequence of Kirrobacter mercurialis.</title>
        <authorList>
            <person name="Coil D.A."/>
            <person name="Eisen J.A."/>
        </authorList>
    </citation>
    <scope>NUCLEOTIDE SEQUENCE [LARGE SCALE GENOMIC DNA]</scope>
    <source>
        <strain evidence="10 11">Coronado</strain>
    </source>
</reference>
<gene>
    <name evidence="10" type="ORF">PK98_07090</name>
</gene>
<dbReference type="InterPro" id="IPR010720">
    <property type="entry name" value="Alpha-L-AF_C"/>
</dbReference>
<proteinExistence type="inferred from homology"/>
<comment type="caution">
    <text evidence="10">The sequence shown here is derived from an EMBL/GenBank/DDBJ whole genome shotgun (WGS) entry which is preliminary data.</text>
</comment>
<protein>
    <recommendedName>
        <fullName evidence="4">non-reducing end alpha-L-arabinofuranosidase</fullName>
        <ecNumber evidence="4">3.2.1.55</ecNumber>
    </recommendedName>
</protein>
<dbReference type="EMBL" id="JTDN01000001">
    <property type="protein sequence ID" value="KHL26236.1"/>
    <property type="molecule type" value="Genomic_DNA"/>
</dbReference>
<dbReference type="AlphaFoldDB" id="A0A0B2C2Q2"/>
<dbReference type="Proteomes" id="UP000030988">
    <property type="component" value="Unassembled WGS sequence"/>
</dbReference>
<dbReference type="RefSeq" id="WP_039095330.1">
    <property type="nucleotide sequence ID" value="NZ_JTDN01000001.1"/>
</dbReference>
<accession>A0A0B2C2Q2</accession>
<keyword evidence="8" id="KW-0732">Signal</keyword>
<dbReference type="Gene3D" id="3.20.20.80">
    <property type="entry name" value="Glycosidases"/>
    <property type="match status" value="1"/>
</dbReference>
<dbReference type="InterPro" id="IPR013780">
    <property type="entry name" value="Glyco_hydro_b"/>
</dbReference>
<dbReference type="Gene3D" id="2.60.40.1180">
    <property type="entry name" value="Golgi alpha-mannosidase II"/>
    <property type="match status" value="1"/>
</dbReference>
<dbReference type="PANTHER" id="PTHR43576">
    <property type="entry name" value="ALPHA-L-ARABINOFURANOSIDASE C-RELATED"/>
    <property type="match status" value="1"/>
</dbReference>
<evidence type="ECO:0000313" key="11">
    <source>
        <dbReference type="Proteomes" id="UP000030988"/>
    </source>
</evidence>
<evidence type="ECO:0000256" key="6">
    <source>
        <dbReference type="ARBA" id="ARBA00023277"/>
    </source>
</evidence>
<feature type="domain" description="Alpha-L-arabinofuranosidase C-terminal" evidence="9">
    <location>
        <begin position="332"/>
        <end position="522"/>
    </location>
</feature>
<keyword evidence="11" id="KW-1185">Reference proteome</keyword>
<dbReference type="GO" id="GO:0046373">
    <property type="term" value="P:L-arabinose metabolic process"/>
    <property type="evidence" value="ECO:0007669"/>
    <property type="project" value="InterPro"/>
</dbReference>
<feature type="chain" id="PRO_5002069021" description="non-reducing end alpha-L-arabinofuranosidase" evidence="8">
    <location>
        <begin position="25"/>
        <end position="529"/>
    </location>
</feature>